<proteinExistence type="predicted"/>
<name>A0A2P2P090_RHIMU</name>
<dbReference type="EMBL" id="GGEC01067659">
    <property type="protein sequence ID" value="MBX48143.1"/>
    <property type="molecule type" value="Transcribed_RNA"/>
</dbReference>
<reference evidence="1" key="1">
    <citation type="submission" date="2018-02" db="EMBL/GenBank/DDBJ databases">
        <title>Rhizophora mucronata_Transcriptome.</title>
        <authorList>
            <person name="Meera S.P."/>
            <person name="Sreeshan A."/>
            <person name="Augustine A."/>
        </authorList>
    </citation>
    <scope>NUCLEOTIDE SEQUENCE</scope>
    <source>
        <tissue evidence="1">Leaf</tissue>
    </source>
</reference>
<organism evidence="1">
    <name type="scientific">Rhizophora mucronata</name>
    <name type="common">Asiatic mangrove</name>
    <dbReference type="NCBI Taxonomy" id="61149"/>
    <lineage>
        <taxon>Eukaryota</taxon>
        <taxon>Viridiplantae</taxon>
        <taxon>Streptophyta</taxon>
        <taxon>Embryophyta</taxon>
        <taxon>Tracheophyta</taxon>
        <taxon>Spermatophyta</taxon>
        <taxon>Magnoliopsida</taxon>
        <taxon>eudicotyledons</taxon>
        <taxon>Gunneridae</taxon>
        <taxon>Pentapetalae</taxon>
        <taxon>rosids</taxon>
        <taxon>fabids</taxon>
        <taxon>Malpighiales</taxon>
        <taxon>Rhizophoraceae</taxon>
        <taxon>Rhizophora</taxon>
    </lineage>
</organism>
<dbReference type="AlphaFoldDB" id="A0A2P2P090"/>
<evidence type="ECO:0000313" key="1">
    <source>
        <dbReference type="EMBL" id="MBX48143.1"/>
    </source>
</evidence>
<protein>
    <submittedName>
        <fullName evidence="1">MYB family protein</fullName>
    </submittedName>
</protein>
<sequence>MKPENEIFLIGSNTPSLNTRPEIVHPPEATALAAPTQPRPLRQRPPPPSAFLLDVVGQQPVFLWCPWASPYVHLATTRCSSSSSCGCSCCFPRLGGVDVASVANSLCT</sequence>
<accession>A0A2P2P090</accession>